<proteinExistence type="predicted"/>
<dbReference type="Gene3D" id="2.40.40.10">
    <property type="entry name" value="RlpA-like domain"/>
    <property type="match status" value="1"/>
</dbReference>
<organism evidence="4 5">
    <name type="scientific">Tremella mesenterica</name>
    <name type="common">Jelly fungus</name>
    <dbReference type="NCBI Taxonomy" id="5217"/>
    <lineage>
        <taxon>Eukaryota</taxon>
        <taxon>Fungi</taxon>
        <taxon>Dikarya</taxon>
        <taxon>Basidiomycota</taxon>
        <taxon>Agaricomycotina</taxon>
        <taxon>Tremellomycetes</taxon>
        <taxon>Tremellales</taxon>
        <taxon>Tremellaceae</taxon>
        <taxon>Tremella</taxon>
    </lineage>
</organism>
<dbReference type="EMBL" id="SDIL01000018">
    <property type="protein sequence ID" value="RXK40402.1"/>
    <property type="molecule type" value="Genomic_DNA"/>
</dbReference>
<keyword evidence="1 3" id="KW-0732">Signal</keyword>
<evidence type="ECO:0000256" key="3">
    <source>
        <dbReference type="SAM" id="SignalP"/>
    </source>
</evidence>
<dbReference type="AlphaFoldDB" id="A0A4Q1BRA3"/>
<feature type="region of interest" description="Disordered" evidence="2">
    <location>
        <begin position="126"/>
        <end position="154"/>
    </location>
</feature>
<reference evidence="4 5" key="1">
    <citation type="submission" date="2016-06" db="EMBL/GenBank/DDBJ databases">
        <title>Evolution of pathogenesis and genome organization in the Tremellales.</title>
        <authorList>
            <person name="Cuomo C."/>
            <person name="Litvintseva A."/>
            <person name="Heitman J."/>
            <person name="Chen Y."/>
            <person name="Sun S."/>
            <person name="Springer D."/>
            <person name="Dromer F."/>
            <person name="Young S."/>
            <person name="Zeng Q."/>
            <person name="Chapman S."/>
            <person name="Gujja S."/>
            <person name="Saif S."/>
            <person name="Birren B."/>
        </authorList>
    </citation>
    <scope>NUCLEOTIDE SEQUENCE [LARGE SCALE GENOMIC DNA]</scope>
    <source>
        <strain evidence="4 5">ATCC 28783</strain>
    </source>
</reference>
<name>A0A4Q1BRA3_TREME</name>
<sequence>MISNIISIALLSSVVIAAPVNVNVPRKAAPSTWAVNYLEPYDTYHIRYLALDCQSQHNTTFFDECCHPLLASEDLTMRPAQCIPTASASISAVSALPTASSTSSTDNDSEDASVYSSATSVAAEQYATPTHATSTTTEEKAAAATTQASTSNSGGNVQKGGYATYFYQGGNAGECGSVHSDYDKIVAIDAAGWWSDYQSNDNGAYCGKWLTITNTNNGKSVTAMVADVCPTCDTNNSLDLSVGAFTAIASEEDGQVPIEWYWN</sequence>
<feature type="chain" id="PRO_5020607463" evidence="3">
    <location>
        <begin position="18"/>
        <end position="263"/>
    </location>
</feature>
<dbReference type="InterPro" id="IPR036908">
    <property type="entry name" value="RlpA-like_sf"/>
</dbReference>
<evidence type="ECO:0000256" key="1">
    <source>
        <dbReference type="ARBA" id="ARBA00022729"/>
    </source>
</evidence>
<dbReference type="Proteomes" id="UP000289152">
    <property type="component" value="Unassembled WGS sequence"/>
</dbReference>
<gene>
    <name evidence="4" type="ORF">M231_02235</name>
</gene>
<evidence type="ECO:0000313" key="5">
    <source>
        <dbReference type="Proteomes" id="UP000289152"/>
    </source>
</evidence>
<protein>
    <submittedName>
        <fullName evidence="4">Uncharacterized protein</fullName>
    </submittedName>
</protein>
<dbReference type="STRING" id="5217.A0A4Q1BRA3"/>
<dbReference type="OrthoDB" id="406505at2759"/>
<dbReference type="SUPFAM" id="SSF50685">
    <property type="entry name" value="Barwin-like endoglucanases"/>
    <property type="match status" value="1"/>
</dbReference>
<accession>A0A4Q1BRA3</accession>
<dbReference type="InterPro" id="IPR051477">
    <property type="entry name" value="Expansin_CellWall"/>
</dbReference>
<dbReference type="CDD" id="cd22191">
    <property type="entry name" value="DPBB_RlpA_EXP_N-like"/>
    <property type="match status" value="1"/>
</dbReference>
<dbReference type="PANTHER" id="PTHR31836:SF24">
    <property type="entry name" value="RLPA-LIKE PROTEIN DOUBLE-PSI BETA-BARREL DOMAIN-CONTAINING PROTEIN"/>
    <property type="match status" value="1"/>
</dbReference>
<evidence type="ECO:0000313" key="4">
    <source>
        <dbReference type="EMBL" id="RXK40402.1"/>
    </source>
</evidence>
<feature type="signal peptide" evidence="3">
    <location>
        <begin position="1"/>
        <end position="17"/>
    </location>
</feature>
<comment type="caution">
    <text evidence="4">The sequence shown here is derived from an EMBL/GenBank/DDBJ whole genome shotgun (WGS) entry which is preliminary data.</text>
</comment>
<dbReference type="OMA" id="SPLCGKQ"/>
<feature type="compositionally biased region" description="Low complexity" evidence="2">
    <location>
        <begin position="126"/>
        <end position="151"/>
    </location>
</feature>
<evidence type="ECO:0000256" key="2">
    <source>
        <dbReference type="SAM" id="MobiDB-lite"/>
    </source>
</evidence>
<dbReference type="PANTHER" id="PTHR31836">
    <property type="match status" value="1"/>
</dbReference>
<keyword evidence="5" id="KW-1185">Reference proteome</keyword>
<dbReference type="VEuPathDB" id="FungiDB:TREMEDRAFT_57757"/>
<dbReference type="InParanoid" id="A0A4Q1BRA3"/>